<dbReference type="InterPro" id="IPR027244">
    <property type="entry name" value="IML1"/>
</dbReference>
<protein>
    <submittedName>
        <fullName evidence="2">DEP domain-containing protein 5</fullName>
    </submittedName>
</protein>
<dbReference type="GO" id="GO:0005765">
    <property type="term" value="C:lysosomal membrane"/>
    <property type="evidence" value="ECO:0007669"/>
    <property type="project" value="TreeGrafter"/>
</dbReference>
<name>A0A087UIR2_STEMI</name>
<dbReference type="PANTHER" id="PTHR13179">
    <property type="entry name" value="DEP DOMAIN CONTAINING PROTEIN 5"/>
    <property type="match status" value="1"/>
</dbReference>
<dbReference type="Proteomes" id="UP000054359">
    <property type="component" value="Unassembled WGS sequence"/>
</dbReference>
<proteinExistence type="predicted"/>
<gene>
    <name evidence="2" type="ORF">X975_05714</name>
</gene>
<dbReference type="OrthoDB" id="39497at2759"/>
<keyword evidence="3" id="KW-1185">Reference proteome</keyword>
<accession>A0A087UIR2</accession>
<dbReference type="PANTHER" id="PTHR13179:SF8">
    <property type="entry name" value="GATOR COMPLEX PROTEIN DEPDC5"/>
    <property type="match status" value="1"/>
</dbReference>
<feature type="region of interest" description="Disordered" evidence="1">
    <location>
        <begin position="215"/>
        <end position="242"/>
    </location>
</feature>
<evidence type="ECO:0000313" key="2">
    <source>
        <dbReference type="EMBL" id="KFM77251.1"/>
    </source>
</evidence>
<evidence type="ECO:0000313" key="3">
    <source>
        <dbReference type="Proteomes" id="UP000054359"/>
    </source>
</evidence>
<dbReference type="AlphaFoldDB" id="A0A087UIR2"/>
<feature type="non-terminal residue" evidence="2">
    <location>
        <position position="291"/>
    </location>
</feature>
<dbReference type="GO" id="GO:0034198">
    <property type="term" value="P:cellular response to amino acid starvation"/>
    <property type="evidence" value="ECO:0007669"/>
    <property type="project" value="TreeGrafter"/>
</dbReference>
<sequence>MNQVSSSPQYTSALFKGQQKSEPLEEYLLSIGRIFHKLNLDGPRITVTQYRPRHPYREIKVHYCYRFHAPDSDTYGVSWVDFTSERLENYNWNYLDHYICMRGEGEFELKESLKYWRLRMLLLPAVQPETRKIIEGHETCDLYNKFSNEDKISQRENVLKFLEVMNKIRRVSSRKPKLASLNLPRRSSFGHATLSLTGIPPVRERVGSNRIHDRPRMRSNSARMGARPEPVIPSGRVSPATEADGRITIPKSDVSLAPITGGENLEDNFPSELKKLNEASSDTEIIQAMKH</sequence>
<evidence type="ECO:0000256" key="1">
    <source>
        <dbReference type="SAM" id="MobiDB-lite"/>
    </source>
</evidence>
<dbReference type="GO" id="GO:1904262">
    <property type="term" value="P:negative regulation of TORC1 signaling"/>
    <property type="evidence" value="ECO:0007669"/>
    <property type="project" value="TreeGrafter"/>
</dbReference>
<dbReference type="GO" id="GO:1990130">
    <property type="term" value="C:GATOR1 complex"/>
    <property type="evidence" value="ECO:0007669"/>
    <property type="project" value="TreeGrafter"/>
</dbReference>
<reference evidence="2 3" key="1">
    <citation type="submission" date="2013-11" db="EMBL/GenBank/DDBJ databases">
        <title>Genome sequencing of Stegodyphus mimosarum.</title>
        <authorList>
            <person name="Bechsgaard J."/>
        </authorList>
    </citation>
    <scope>NUCLEOTIDE SEQUENCE [LARGE SCALE GENOMIC DNA]</scope>
</reference>
<organism evidence="2 3">
    <name type="scientific">Stegodyphus mimosarum</name>
    <name type="common">African social velvet spider</name>
    <dbReference type="NCBI Taxonomy" id="407821"/>
    <lineage>
        <taxon>Eukaryota</taxon>
        <taxon>Metazoa</taxon>
        <taxon>Ecdysozoa</taxon>
        <taxon>Arthropoda</taxon>
        <taxon>Chelicerata</taxon>
        <taxon>Arachnida</taxon>
        <taxon>Araneae</taxon>
        <taxon>Araneomorphae</taxon>
        <taxon>Entelegynae</taxon>
        <taxon>Eresoidea</taxon>
        <taxon>Eresidae</taxon>
        <taxon>Stegodyphus</taxon>
    </lineage>
</organism>
<dbReference type="EMBL" id="KK119981">
    <property type="protein sequence ID" value="KFM77251.1"/>
    <property type="molecule type" value="Genomic_DNA"/>
</dbReference>
<dbReference type="GO" id="GO:0005096">
    <property type="term" value="F:GTPase activator activity"/>
    <property type="evidence" value="ECO:0007669"/>
    <property type="project" value="InterPro"/>
</dbReference>
<dbReference type="GO" id="GO:0010508">
    <property type="term" value="P:positive regulation of autophagy"/>
    <property type="evidence" value="ECO:0007669"/>
    <property type="project" value="TreeGrafter"/>
</dbReference>
<dbReference type="STRING" id="407821.A0A087UIR2"/>